<accession>A0A0S7BFL3</accession>
<keyword evidence="4 6" id="KW-1133">Transmembrane helix</keyword>
<gene>
    <name evidence="8" type="ORF">LARV_00554</name>
</gene>
<protein>
    <submittedName>
        <fullName evidence="8">Predicted permease, DMT superfamily</fullName>
    </submittedName>
</protein>
<evidence type="ECO:0000256" key="5">
    <source>
        <dbReference type="ARBA" id="ARBA00023136"/>
    </source>
</evidence>
<dbReference type="STRING" id="360412.LARV_00554"/>
<dbReference type="PANTHER" id="PTHR32322">
    <property type="entry name" value="INNER MEMBRANE TRANSPORTER"/>
    <property type="match status" value="1"/>
</dbReference>
<dbReference type="Gene3D" id="1.10.3730.20">
    <property type="match status" value="1"/>
</dbReference>
<name>A0A0S7BFL3_9CHLR</name>
<feature type="transmembrane region" description="Helical" evidence="6">
    <location>
        <begin position="122"/>
        <end position="141"/>
    </location>
</feature>
<comment type="similarity">
    <text evidence="2">Belongs to the EamA transporter family.</text>
</comment>
<evidence type="ECO:0000256" key="4">
    <source>
        <dbReference type="ARBA" id="ARBA00022989"/>
    </source>
</evidence>
<evidence type="ECO:0000256" key="1">
    <source>
        <dbReference type="ARBA" id="ARBA00004141"/>
    </source>
</evidence>
<evidence type="ECO:0000256" key="2">
    <source>
        <dbReference type="ARBA" id="ARBA00007362"/>
    </source>
</evidence>
<organism evidence="8">
    <name type="scientific">Longilinea arvoryzae</name>
    <dbReference type="NCBI Taxonomy" id="360412"/>
    <lineage>
        <taxon>Bacteria</taxon>
        <taxon>Bacillati</taxon>
        <taxon>Chloroflexota</taxon>
        <taxon>Anaerolineae</taxon>
        <taxon>Anaerolineales</taxon>
        <taxon>Anaerolineaceae</taxon>
        <taxon>Longilinea</taxon>
    </lineage>
</organism>
<feature type="transmembrane region" description="Helical" evidence="6">
    <location>
        <begin position="61"/>
        <end position="80"/>
    </location>
</feature>
<sequence length="324" mass="33578">MRRPALIELEGDDSPQFILTLMLTTAHPPLGEILVLLTALLWAGSSIIYSRVGKFIPPLELNFLKGIGALVLVAITLLALGEATSVLTPTALALLLASGMLGIGLGDTAYMEALRTIGARQASLIKTLAPPTAGLLGWLFMGERLSVSAWGGIALIAAGVAWVISEHSSAAEQETLPRALRLRGILAGVIAALTEAGGVVLSRAALTLTPVTPLWGTGLRLAAGTAVAGGLLILRRQPIGNWLRLPQAPRLGGLAFAAFFFGTFIGIWLQHAALRTVQAGVAQTLVATSPLFVLPMAGLMGEKISPRAVFGALLALGGVALLFV</sequence>
<dbReference type="InterPro" id="IPR037185">
    <property type="entry name" value="EmrE-like"/>
</dbReference>
<keyword evidence="5 6" id="KW-0472">Membrane</keyword>
<feature type="transmembrane region" description="Helical" evidence="6">
    <location>
        <begin position="30"/>
        <end position="49"/>
    </location>
</feature>
<keyword evidence="9" id="KW-1185">Reference proteome</keyword>
<feature type="transmembrane region" description="Helical" evidence="6">
    <location>
        <begin position="254"/>
        <end position="273"/>
    </location>
</feature>
<dbReference type="GO" id="GO:0016020">
    <property type="term" value="C:membrane"/>
    <property type="evidence" value="ECO:0007669"/>
    <property type="project" value="UniProtKB-SubCell"/>
</dbReference>
<keyword evidence="3 6" id="KW-0812">Transmembrane</keyword>
<feature type="transmembrane region" description="Helical" evidence="6">
    <location>
        <begin position="86"/>
        <end position="110"/>
    </location>
</feature>
<dbReference type="Pfam" id="PF00892">
    <property type="entry name" value="EamA"/>
    <property type="match status" value="2"/>
</dbReference>
<comment type="subcellular location">
    <subcellularLocation>
        <location evidence="1">Membrane</location>
        <topology evidence="1">Multi-pass membrane protein</topology>
    </subcellularLocation>
</comment>
<dbReference type="EMBL" id="DF967972">
    <property type="protein sequence ID" value="GAP12818.1"/>
    <property type="molecule type" value="Genomic_DNA"/>
</dbReference>
<feature type="transmembrane region" description="Helical" evidence="6">
    <location>
        <begin position="304"/>
        <end position="323"/>
    </location>
</feature>
<feature type="transmembrane region" description="Helical" evidence="6">
    <location>
        <begin position="279"/>
        <end position="297"/>
    </location>
</feature>
<feature type="transmembrane region" description="Helical" evidence="6">
    <location>
        <begin position="185"/>
        <end position="206"/>
    </location>
</feature>
<feature type="domain" description="EamA" evidence="7">
    <location>
        <begin position="183"/>
        <end position="323"/>
    </location>
</feature>
<dbReference type="InterPro" id="IPR000620">
    <property type="entry name" value="EamA_dom"/>
</dbReference>
<feature type="transmembrane region" description="Helical" evidence="6">
    <location>
        <begin position="147"/>
        <end position="164"/>
    </location>
</feature>
<dbReference type="Proteomes" id="UP000055060">
    <property type="component" value="Unassembled WGS sequence"/>
</dbReference>
<dbReference type="AlphaFoldDB" id="A0A0S7BFL3"/>
<evidence type="ECO:0000256" key="3">
    <source>
        <dbReference type="ARBA" id="ARBA00022692"/>
    </source>
</evidence>
<dbReference type="InterPro" id="IPR050638">
    <property type="entry name" value="AA-Vitamin_Transporters"/>
</dbReference>
<dbReference type="SUPFAM" id="SSF103481">
    <property type="entry name" value="Multidrug resistance efflux transporter EmrE"/>
    <property type="match status" value="2"/>
</dbReference>
<proteinExistence type="inferred from homology"/>
<reference evidence="8" key="1">
    <citation type="submission" date="2015-07" db="EMBL/GenBank/DDBJ databases">
        <title>Draft Genome Sequences of Anaerolinea thermolimosa IMO-1, Bellilinea caldifistulae GOMI-1, Leptolinea tardivitalis YMTK-2, Levilinea saccharolytica KIBI-1,Longilinea arvoryzae KOME-1, Previously Described as Members of the Anaerolineaceae (Chloroflexi).</title>
        <authorList>
            <person name="Sekiguchi Y."/>
            <person name="Ohashi A."/>
            <person name="Matsuura N."/>
            <person name="Tourlousse M.D."/>
        </authorList>
    </citation>
    <scope>NUCLEOTIDE SEQUENCE [LARGE SCALE GENOMIC DNA]</scope>
    <source>
        <strain evidence="8">KOME-1</strain>
    </source>
</reference>
<dbReference type="PANTHER" id="PTHR32322:SF2">
    <property type="entry name" value="EAMA DOMAIN-CONTAINING PROTEIN"/>
    <property type="match status" value="1"/>
</dbReference>
<evidence type="ECO:0000256" key="6">
    <source>
        <dbReference type="SAM" id="Phobius"/>
    </source>
</evidence>
<evidence type="ECO:0000313" key="8">
    <source>
        <dbReference type="EMBL" id="GAP12818.1"/>
    </source>
</evidence>
<evidence type="ECO:0000313" key="9">
    <source>
        <dbReference type="Proteomes" id="UP000055060"/>
    </source>
</evidence>
<feature type="transmembrane region" description="Helical" evidence="6">
    <location>
        <begin position="212"/>
        <end position="234"/>
    </location>
</feature>
<evidence type="ECO:0000259" key="7">
    <source>
        <dbReference type="Pfam" id="PF00892"/>
    </source>
</evidence>
<feature type="domain" description="EamA" evidence="7">
    <location>
        <begin position="30"/>
        <end position="164"/>
    </location>
</feature>